<dbReference type="InterPro" id="IPR001841">
    <property type="entry name" value="Znf_RING"/>
</dbReference>
<dbReference type="SMART" id="SM00320">
    <property type="entry name" value="WD40"/>
    <property type="match status" value="2"/>
</dbReference>
<dbReference type="Proteomes" id="UP000095284">
    <property type="component" value="Unplaced"/>
</dbReference>
<evidence type="ECO:0000256" key="3">
    <source>
        <dbReference type="ARBA" id="ARBA00022833"/>
    </source>
</evidence>
<dbReference type="GO" id="GO:0004842">
    <property type="term" value="F:ubiquitin-protein transferase activity"/>
    <property type="evidence" value="ECO:0007669"/>
    <property type="project" value="InterPro"/>
</dbReference>
<evidence type="ECO:0000313" key="10">
    <source>
        <dbReference type="Proteomes" id="UP000095284"/>
    </source>
</evidence>
<keyword evidence="11" id="KW-1185">Reference proteome</keyword>
<dbReference type="CDD" id="cd16450">
    <property type="entry name" value="mRING-C3HGC3_RFWD3"/>
    <property type="match status" value="1"/>
</dbReference>
<dbReference type="Pfam" id="PF13639">
    <property type="entry name" value="zf-RING_2"/>
    <property type="match status" value="1"/>
</dbReference>
<dbReference type="Proteomes" id="UP000659654">
    <property type="component" value="Unassembled WGS sequence"/>
</dbReference>
<evidence type="ECO:0000313" key="11">
    <source>
        <dbReference type="Proteomes" id="UP000659654"/>
    </source>
</evidence>
<dbReference type="Gene3D" id="3.30.40.10">
    <property type="entry name" value="Zinc/RING finger domain, C3HC4 (zinc finger)"/>
    <property type="match status" value="1"/>
</dbReference>
<evidence type="ECO:0000256" key="1">
    <source>
        <dbReference type="ARBA" id="ARBA00004322"/>
    </source>
</evidence>
<dbReference type="PANTHER" id="PTHR16047">
    <property type="entry name" value="RFWD3 PROTEIN"/>
    <property type="match status" value="1"/>
</dbReference>
<dbReference type="SMR" id="A0A1I7S2W2"/>
<evidence type="ECO:0000256" key="4">
    <source>
        <dbReference type="PROSITE-ProRule" id="PRU00175"/>
    </source>
</evidence>
<dbReference type="Proteomes" id="UP000582659">
    <property type="component" value="Unassembled WGS sequence"/>
</dbReference>
<dbReference type="eggNOG" id="KOG1645">
    <property type="taxonomic scope" value="Eukaryota"/>
</dbReference>
<keyword evidence="3" id="KW-0862">Zinc</keyword>
<reference evidence="12" key="1">
    <citation type="submission" date="2016-11" db="UniProtKB">
        <authorList>
            <consortium name="WormBaseParasite"/>
        </authorList>
    </citation>
    <scope>IDENTIFICATION</scope>
</reference>
<accession>A0A1I7S2W2</accession>
<dbReference type="Gene3D" id="2.130.10.10">
    <property type="entry name" value="YVTN repeat-like/Quinoprotein amine dehydrogenase"/>
    <property type="match status" value="1"/>
</dbReference>
<comment type="subcellular location">
    <subcellularLocation>
        <location evidence="1">Nucleus</location>
        <location evidence="1">PML body</location>
    </subcellularLocation>
</comment>
<evidence type="ECO:0000313" key="8">
    <source>
        <dbReference type="EMBL" id="CAD5226604.1"/>
    </source>
</evidence>
<evidence type="ECO:0000256" key="6">
    <source>
        <dbReference type="SAM" id="MobiDB-lite"/>
    </source>
</evidence>
<evidence type="ECO:0000259" key="7">
    <source>
        <dbReference type="PROSITE" id="PS50089"/>
    </source>
</evidence>
<dbReference type="AlphaFoldDB" id="A0A1I7S2W2"/>
<dbReference type="InterPro" id="IPR015943">
    <property type="entry name" value="WD40/YVTN_repeat-like_dom_sf"/>
</dbReference>
<dbReference type="EMBL" id="CAJFCV020000004">
    <property type="protein sequence ID" value="CAG9116005.1"/>
    <property type="molecule type" value="Genomic_DNA"/>
</dbReference>
<dbReference type="SMART" id="SM00184">
    <property type="entry name" value="RING"/>
    <property type="match status" value="1"/>
</dbReference>
<dbReference type="GO" id="GO:0036297">
    <property type="term" value="P:interstrand cross-link repair"/>
    <property type="evidence" value="ECO:0007669"/>
    <property type="project" value="InterPro"/>
</dbReference>
<sequence length="626" mass="69012">MDDDDIYQLASQYPLHLLNYDSDDIYADEYSPDRSPSPSFRMAIAAVSRRGARGRGQFARRGARGRSSTGGATNATPASTSTRGLRAARGRRSATGRGATIATQPVVLPPVVPEQAVGIPSGSDDIVSMQANLDANPGSSSGIPMKRIKLDSPKKGLNATFQDSEQDSGCTICYEDYDSDQHRLVCLKCGHIFGKSCIIRWIQSERNGNCPTCKTKNTLKDIRPIFAHIFKGGNGPELNQIRGKLKEVLEQNEALQVKLKTTEEELEKALKTISTYNELNTVNAKEFKLTVKKLPFNSMLAKEDYVRVVCALDNEEFVVCGCQLVAKTGKSCGIAKIDSTSMKKIPLHDKIVRAIHVNPFSTNTVASTSDDDTLCVSDISLPANQLRFQYKLPSHGWACCWTSVHQIAVGLKSGRVLSYAPGRDPEDLTNGEGDKPVMSLTFDPNHRVLFICASNSVRAYRNGQLYTLLDNISIASFCYDPVTNCFLLTVPPIQGKVRTVLQIYKVDFQCLGIVRQVGNFQTASSKLSKNTVNIIWAEPGGQLLCAFFDEDRHFTSILNWGIPEERKLEDQPGFLVTIKHKPTDHIVHYAQAQKQAPPSPTAPCGVQNTLYMVTTTNMFCYCLIYS</sequence>
<dbReference type="SUPFAM" id="SSF57850">
    <property type="entry name" value="RING/U-box"/>
    <property type="match status" value="1"/>
</dbReference>
<dbReference type="InterPro" id="IPR036322">
    <property type="entry name" value="WD40_repeat_dom_sf"/>
</dbReference>
<dbReference type="SUPFAM" id="SSF50978">
    <property type="entry name" value="WD40 repeat-like"/>
    <property type="match status" value="1"/>
</dbReference>
<reference evidence="9" key="2">
    <citation type="submission" date="2020-08" db="EMBL/GenBank/DDBJ databases">
        <authorList>
            <person name="Kikuchi T."/>
        </authorList>
    </citation>
    <scope>NUCLEOTIDE SEQUENCE</scope>
    <source>
        <strain evidence="8">Ka4C1</strain>
    </source>
</reference>
<dbReference type="InterPro" id="IPR001680">
    <property type="entry name" value="WD40_rpt"/>
</dbReference>
<evidence type="ECO:0000256" key="5">
    <source>
        <dbReference type="SAM" id="Coils"/>
    </source>
</evidence>
<keyword evidence="2 4" id="KW-0863">Zinc-finger</keyword>
<dbReference type="EMBL" id="CAJFDI010000004">
    <property type="protein sequence ID" value="CAD5226604.1"/>
    <property type="molecule type" value="Genomic_DNA"/>
</dbReference>
<dbReference type="GO" id="GO:0008270">
    <property type="term" value="F:zinc ion binding"/>
    <property type="evidence" value="ECO:0007669"/>
    <property type="project" value="UniProtKB-KW"/>
</dbReference>
<evidence type="ECO:0000313" key="12">
    <source>
        <dbReference type="WBParaSite" id="BXY_0734200.1"/>
    </source>
</evidence>
<feature type="coiled-coil region" evidence="5">
    <location>
        <begin position="238"/>
        <end position="279"/>
    </location>
</feature>
<keyword evidence="2 4" id="KW-0479">Metal-binding</keyword>
<feature type="domain" description="RING-type" evidence="7">
    <location>
        <begin position="170"/>
        <end position="214"/>
    </location>
</feature>
<protein>
    <submittedName>
        <fullName evidence="8">(pine wood nematode) hypothetical protein</fullName>
    </submittedName>
    <submittedName>
        <fullName evidence="12">RING-type domain-containing protein</fullName>
    </submittedName>
</protein>
<dbReference type="WBParaSite" id="BXY_0734200.1">
    <property type="protein sequence ID" value="BXY_0734200.1"/>
    <property type="gene ID" value="BXY_0734200"/>
</dbReference>
<keyword evidence="5" id="KW-0175">Coiled coil</keyword>
<name>A0A1I7S2W2_BURXY</name>
<evidence type="ECO:0000313" key="9">
    <source>
        <dbReference type="EMBL" id="CAG9116005.1"/>
    </source>
</evidence>
<evidence type="ECO:0000256" key="2">
    <source>
        <dbReference type="ARBA" id="ARBA00022771"/>
    </source>
</evidence>
<proteinExistence type="predicted"/>
<dbReference type="InterPro" id="IPR037381">
    <property type="entry name" value="RFWD3"/>
</dbReference>
<dbReference type="OrthoDB" id="5600418at2759"/>
<dbReference type="GO" id="GO:0016567">
    <property type="term" value="P:protein ubiquitination"/>
    <property type="evidence" value="ECO:0007669"/>
    <property type="project" value="InterPro"/>
</dbReference>
<organism evidence="10 12">
    <name type="scientific">Bursaphelenchus xylophilus</name>
    <name type="common">Pinewood nematode worm</name>
    <name type="synonym">Aphelenchoides xylophilus</name>
    <dbReference type="NCBI Taxonomy" id="6326"/>
    <lineage>
        <taxon>Eukaryota</taxon>
        <taxon>Metazoa</taxon>
        <taxon>Ecdysozoa</taxon>
        <taxon>Nematoda</taxon>
        <taxon>Chromadorea</taxon>
        <taxon>Rhabditida</taxon>
        <taxon>Tylenchina</taxon>
        <taxon>Tylenchomorpha</taxon>
        <taxon>Aphelenchoidea</taxon>
        <taxon>Aphelenchoididae</taxon>
        <taxon>Bursaphelenchus</taxon>
    </lineage>
</organism>
<dbReference type="PROSITE" id="PS50089">
    <property type="entry name" value="ZF_RING_2"/>
    <property type="match status" value="1"/>
</dbReference>
<feature type="region of interest" description="Disordered" evidence="6">
    <location>
        <begin position="51"/>
        <end position="97"/>
    </location>
</feature>
<dbReference type="GO" id="GO:0016605">
    <property type="term" value="C:PML body"/>
    <property type="evidence" value="ECO:0007669"/>
    <property type="project" value="UniProtKB-SubCell"/>
</dbReference>
<dbReference type="InterPro" id="IPR013083">
    <property type="entry name" value="Znf_RING/FYVE/PHD"/>
</dbReference>
<gene>
    <name evidence="8" type="ORF">BXYJ_LOCUS9149</name>
</gene>
<feature type="compositionally biased region" description="Low complexity" evidence="6">
    <location>
        <begin position="51"/>
        <end position="72"/>
    </location>
</feature>
<dbReference type="PANTHER" id="PTHR16047:SF7">
    <property type="entry name" value="E3 UBIQUITIN-PROTEIN LIGASE RFWD3"/>
    <property type="match status" value="1"/>
</dbReference>